<organism evidence="2 3">
    <name type="scientific">Methylobacterium fujisawaense</name>
    <dbReference type="NCBI Taxonomy" id="107400"/>
    <lineage>
        <taxon>Bacteria</taxon>
        <taxon>Pseudomonadati</taxon>
        <taxon>Pseudomonadota</taxon>
        <taxon>Alphaproteobacteria</taxon>
        <taxon>Hyphomicrobiales</taxon>
        <taxon>Methylobacteriaceae</taxon>
        <taxon>Methylobacterium</taxon>
    </lineage>
</organism>
<evidence type="ECO:0000259" key="1">
    <source>
        <dbReference type="Pfam" id="PF18739"/>
    </source>
</evidence>
<gene>
    <name evidence="2" type="ORF">GGQ91_003275</name>
</gene>
<comment type="caution">
    <text evidence="2">The sequence shown here is derived from an EMBL/GenBank/DDBJ whole genome shotgun (WGS) entry which is preliminary data.</text>
</comment>
<proteinExistence type="predicted"/>
<protein>
    <recommendedName>
        <fullName evidence="1">Apea-like HEPN domain-containing protein</fullName>
    </recommendedName>
</protein>
<feature type="domain" description="Apea-like HEPN" evidence="1">
    <location>
        <begin position="330"/>
        <end position="433"/>
    </location>
</feature>
<dbReference type="InterPro" id="IPR041229">
    <property type="entry name" value="HEPN_Apea"/>
</dbReference>
<evidence type="ECO:0000313" key="2">
    <source>
        <dbReference type="EMBL" id="MBA9063874.1"/>
    </source>
</evidence>
<evidence type="ECO:0000313" key="3">
    <source>
        <dbReference type="Proteomes" id="UP000565455"/>
    </source>
</evidence>
<name>A0ABR6DCQ9_9HYPH</name>
<accession>A0ABR6DCQ9</accession>
<dbReference type="GeneID" id="96604949"/>
<dbReference type="Proteomes" id="UP000565455">
    <property type="component" value="Unassembled WGS sequence"/>
</dbReference>
<dbReference type="RefSeq" id="WP_182592379.1">
    <property type="nucleotide sequence ID" value="NZ_JACJIM010000005.1"/>
</dbReference>
<dbReference type="Pfam" id="PF18739">
    <property type="entry name" value="HEPN_Apea"/>
    <property type="match status" value="1"/>
</dbReference>
<reference evidence="2 3" key="1">
    <citation type="submission" date="2020-08" db="EMBL/GenBank/DDBJ databases">
        <title>Genomic Encyclopedia of Type Strains, Phase IV (KMG-IV): sequencing the most valuable type-strain genomes for metagenomic binning, comparative biology and taxonomic classification.</title>
        <authorList>
            <person name="Goeker M."/>
        </authorList>
    </citation>
    <scope>NUCLEOTIDE SEQUENCE [LARGE SCALE GENOMIC DNA]</scope>
    <source>
        <strain evidence="2 3">DSM 5686</strain>
    </source>
</reference>
<dbReference type="EMBL" id="JACJIM010000005">
    <property type="protein sequence ID" value="MBA9063874.1"/>
    <property type="molecule type" value="Genomic_DNA"/>
</dbReference>
<sequence>MLDAEKINRFRNEMDPIAAFWRIGDQQAYGSLVWRNGEPQLILVIELDEQPRPGFGEPDHPLFVLTRPPLQASIVGIIPQYGTVFLKRCARYNWRNLHNLVAGRELFELSFQPTEIWMGAEFEDTAENIISIGLQDTRLAGFFGNPGLTTLSPHDPNAEEAFRVLGSPESIWTFCGPAALNLSLGETGFSFALRTQALRGWAATTGATINSLISIDLYTEKAVIPQITLDISWKIEQIISVLSLEPFTFEYVFLHFSERSSVGLVWRYGEDRSIFKPPMQHQLLVDLANVENLALILDRWFRATEVEQLSRWIFVRALHETSDGLARFVSVSQALEVLGREFGAAEKMPKSMIKLAVAKIRAALSSDFEKTFIDRVAGLVGSSNKTSYRDVLTHMITQAAQRHFPEIVTQIPEFAKTASETRNAVVHMSSDDKAKLQAAFDRVNKYSLKLCFWYAVVEMHYIGIEMPNIRQFLFNNRNARHGLPNEVLERH</sequence>
<keyword evidence="3" id="KW-1185">Reference proteome</keyword>